<feature type="compositionally biased region" description="Polar residues" evidence="1">
    <location>
        <begin position="180"/>
        <end position="190"/>
    </location>
</feature>
<evidence type="ECO:0000313" key="2">
    <source>
        <dbReference type="EMBL" id="KAJ1155411.1"/>
    </source>
</evidence>
<dbReference type="Proteomes" id="UP001066276">
    <property type="component" value="Chromosome 5"/>
</dbReference>
<evidence type="ECO:0000313" key="3">
    <source>
        <dbReference type="Proteomes" id="UP001066276"/>
    </source>
</evidence>
<dbReference type="EMBL" id="JANPWB010000009">
    <property type="protein sequence ID" value="KAJ1155411.1"/>
    <property type="molecule type" value="Genomic_DNA"/>
</dbReference>
<gene>
    <name evidence="2" type="ORF">NDU88_008141</name>
</gene>
<dbReference type="AlphaFoldDB" id="A0AAV7RUX2"/>
<feature type="compositionally biased region" description="Acidic residues" evidence="1">
    <location>
        <begin position="156"/>
        <end position="166"/>
    </location>
</feature>
<evidence type="ECO:0000256" key="1">
    <source>
        <dbReference type="SAM" id="MobiDB-lite"/>
    </source>
</evidence>
<name>A0AAV7RUX2_PLEWA</name>
<proteinExistence type="predicted"/>
<sequence length="190" mass="20867">MPSSVRCECDTYIWERGGVLQQLRCVRPEWQLETNGMIRSLLGRWERPLPHGAGDVWLLAEESGQCGGLEPRPWGGGLGLAGGDILGPAIYDSGNTRWRTKSETQRPVDQRMPRSIIATSIPCPYLEQIIRDRRSALQSAETIREPACVSDKEEGSDAAGSDEDSLSESRSEAETVTPPVVTSQMADNIV</sequence>
<accession>A0AAV7RUX2</accession>
<reference evidence="2" key="1">
    <citation type="journal article" date="2022" name="bioRxiv">
        <title>Sequencing and chromosome-scale assembly of the giantPleurodeles waltlgenome.</title>
        <authorList>
            <person name="Brown T."/>
            <person name="Elewa A."/>
            <person name="Iarovenko S."/>
            <person name="Subramanian E."/>
            <person name="Araus A.J."/>
            <person name="Petzold A."/>
            <person name="Susuki M."/>
            <person name="Suzuki K.-i.T."/>
            <person name="Hayashi T."/>
            <person name="Toyoda A."/>
            <person name="Oliveira C."/>
            <person name="Osipova E."/>
            <person name="Leigh N.D."/>
            <person name="Simon A."/>
            <person name="Yun M.H."/>
        </authorList>
    </citation>
    <scope>NUCLEOTIDE SEQUENCE</scope>
    <source>
        <strain evidence="2">20211129_DDA</strain>
        <tissue evidence="2">Liver</tissue>
    </source>
</reference>
<comment type="caution">
    <text evidence="2">The sequence shown here is derived from an EMBL/GenBank/DDBJ whole genome shotgun (WGS) entry which is preliminary data.</text>
</comment>
<protein>
    <submittedName>
        <fullName evidence="2">Uncharacterized protein</fullName>
    </submittedName>
</protein>
<organism evidence="2 3">
    <name type="scientific">Pleurodeles waltl</name>
    <name type="common">Iberian ribbed newt</name>
    <dbReference type="NCBI Taxonomy" id="8319"/>
    <lineage>
        <taxon>Eukaryota</taxon>
        <taxon>Metazoa</taxon>
        <taxon>Chordata</taxon>
        <taxon>Craniata</taxon>
        <taxon>Vertebrata</taxon>
        <taxon>Euteleostomi</taxon>
        <taxon>Amphibia</taxon>
        <taxon>Batrachia</taxon>
        <taxon>Caudata</taxon>
        <taxon>Salamandroidea</taxon>
        <taxon>Salamandridae</taxon>
        <taxon>Pleurodelinae</taxon>
        <taxon>Pleurodeles</taxon>
    </lineage>
</organism>
<keyword evidence="3" id="KW-1185">Reference proteome</keyword>
<feature type="region of interest" description="Disordered" evidence="1">
    <location>
        <begin position="140"/>
        <end position="190"/>
    </location>
</feature>